<name>A0ABW7BND8_9ACTN</name>
<keyword evidence="2" id="KW-1185">Reference proteome</keyword>
<comment type="caution">
    <text evidence="1">The sequence shown here is derived from an EMBL/GenBank/DDBJ whole genome shotgun (WGS) entry which is preliminary data.</text>
</comment>
<proteinExistence type="predicted"/>
<organism evidence="1 2">
    <name type="scientific">Streptomyces omiyaensis</name>
    <dbReference type="NCBI Taxonomy" id="68247"/>
    <lineage>
        <taxon>Bacteria</taxon>
        <taxon>Bacillati</taxon>
        <taxon>Actinomycetota</taxon>
        <taxon>Actinomycetes</taxon>
        <taxon>Kitasatosporales</taxon>
        <taxon>Streptomycetaceae</taxon>
        <taxon>Streptomyces</taxon>
    </lineage>
</organism>
<evidence type="ECO:0000313" key="2">
    <source>
        <dbReference type="Proteomes" id="UP001604282"/>
    </source>
</evidence>
<protein>
    <submittedName>
        <fullName evidence="1">Uncharacterized protein</fullName>
    </submittedName>
</protein>
<gene>
    <name evidence="1" type="ORF">ACGFYS_08765</name>
</gene>
<dbReference type="EMBL" id="JBICZW010000004">
    <property type="protein sequence ID" value="MFG3189019.1"/>
    <property type="molecule type" value="Genomic_DNA"/>
</dbReference>
<dbReference type="Proteomes" id="UP001604282">
    <property type="component" value="Unassembled WGS sequence"/>
</dbReference>
<reference evidence="1 2" key="1">
    <citation type="submission" date="2024-10" db="EMBL/GenBank/DDBJ databases">
        <title>The Natural Products Discovery Center: Release of the First 8490 Sequenced Strains for Exploring Actinobacteria Biosynthetic Diversity.</title>
        <authorList>
            <person name="Kalkreuter E."/>
            <person name="Kautsar S.A."/>
            <person name="Yang D."/>
            <person name="Bader C.D."/>
            <person name="Teijaro C.N."/>
            <person name="Fluegel L."/>
            <person name="Davis C.M."/>
            <person name="Simpson J.R."/>
            <person name="Lauterbach L."/>
            <person name="Steele A.D."/>
            <person name="Gui C."/>
            <person name="Meng S."/>
            <person name="Li G."/>
            <person name="Viehrig K."/>
            <person name="Ye F."/>
            <person name="Su P."/>
            <person name="Kiefer A.F."/>
            <person name="Nichols A."/>
            <person name="Cepeda A.J."/>
            <person name="Yan W."/>
            <person name="Fan B."/>
            <person name="Jiang Y."/>
            <person name="Adhikari A."/>
            <person name="Zheng C.-J."/>
            <person name="Schuster L."/>
            <person name="Cowan T.M."/>
            <person name="Smanski M.J."/>
            <person name="Chevrette M.G."/>
            <person name="De Carvalho L.P.S."/>
            <person name="Shen B."/>
        </authorList>
    </citation>
    <scope>NUCLEOTIDE SEQUENCE [LARGE SCALE GENOMIC DNA]</scope>
    <source>
        <strain evidence="1 2">NPDC048229</strain>
    </source>
</reference>
<evidence type="ECO:0000313" key="1">
    <source>
        <dbReference type="EMBL" id="MFG3189019.1"/>
    </source>
</evidence>
<sequence>MDLTVLPPFLDGVLRELPWWNRDWRVGHVEPALPLEIEGDHHGLPPGFTEVSVPVPAVARACPSWRRSGSRASG</sequence>
<accession>A0ABW7BND8</accession>
<dbReference type="RefSeq" id="WP_392015929.1">
    <property type="nucleotide sequence ID" value="NZ_JBIBSS010000030.1"/>
</dbReference>